<accession>A0ABV2DNB5</accession>
<evidence type="ECO:0000313" key="1">
    <source>
        <dbReference type="EMBL" id="MET2831364.1"/>
    </source>
</evidence>
<protein>
    <submittedName>
        <fullName evidence="1">Uncharacterized protein</fullName>
    </submittedName>
</protein>
<organism evidence="1 2">
    <name type="scientific">Mesorhizobium shangrilense</name>
    <dbReference type="NCBI Taxonomy" id="460060"/>
    <lineage>
        <taxon>Bacteria</taxon>
        <taxon>Pseudomonadati</taxon>
        <taxon>Pseudomonadota</taxon>
        <taxon>Alphaproteobacteria</taxon>
        <taxon>Hyphomicrobiales</taxon>
        <taxon>Phyllobacteriaceae</taxon>
        <taxon>Mesorhizobium</taxon>
    </lineage>
</organism>
<dbReference type="EMBL" id="JBEWSZ010000004">
    <property type="protein sequence ID" value="MET2831364.1"/>
    <property type="molecule type" value="Genomic_DNA"/>
</dbReference>
<proteinExistence type="predicted"/>
<dbReference type="Proteomes" id="UP001548832">
    <property type="component" value="Unassembled WGS sequence"/>
</dbReference>
<sequence length="132" mass="14773">MSLSDEPQYASLTPTVVQIRWKVPTEFPACPEIVSEHALEEYAARLTFGSVFAQNGYNRSLVVNSCLTGDSLVVLTRFGDEAVKDWAVAHVSIKGRFFCHRSEATFFELQGALKHFCELTGQEYGDPIDDYC</sequence>
<dbReference type="RefSeq" id="WP_354463488.1">
    <property type="nucleotide sequence ID" value="NZ_JBEWSZ010000004.1"/>
</dbReference>
<reference evidence="1 2" key="1">
    <citation type="submission" date="2024-06" db="EMBL/GenBank/DDBJ databases">
        <authorList>
            <person name="Kim D.-U."/>
        </authorList>
    </citation>
    <scope>NUCLEOTIDE SEQUENCE [LARGE SCALE GENOMIC DNA]</scope>
    <source>
        <strain evidence="1 2">KACC15460</strain>
    </source>
</reference>
<comment type="caution">
    <text evidence="1">The sequence shown here is derived from an EMBL/GenBank/DDBJ whole genome shotgun (WGS) entry which is preliminary data.</text>
</comment>
<keyword evidence="2" id="KW-1185">Reference proteome</keyword>
<gene>
    <name evidence="1" type="ORF">ABVQ20_30905</name>
</gene>
<name>A0ABV2DNB5_9HYPH</name>
<evidence type="ECO:0000313" key="2">
    <source>
        <dbReference type="Proteomes" id="UP001548832"/>
    </source>
</evidence>